<comment type="catalytic activity">
    <reaction evidence="11">
        <text>Hydrolysis of proteins, including elastin. Preferential cleavage: Ala-|-Xaa.</text>
        <dbReference type="EC" id="3.4.21.36"/>
    </reaction>
</comment>
<dbReference type="SMART" id="SM00020">
    <property type="entry name" value="Tryp_SPc"/>
    <property type="match status" value="1"/>
</dbReference>
<dbReference type="Pfam" id="PF00089">
    <property type="entry name" value="Trypsin"/>
    <property type="match status" value="1"/>
</dbReference>
<dbReference type="InterPro" id="IPR001314">
    <property type="entry name" value="Peptidase_S1A"/>
</dbReference>
<dbReference type="AlphaFoldDB" id="A0A3B4UY28"/>
<keyword evidence="8" id="KW-0106">Calcium</keyword>
<keyword evidence="6" id="KW-0378">Hydrolase</keyword>
<evidence type="ECO:0000256" key="5">
    <source>
        <dbReference type="ARBA" id="ARBA00022723"/>
    </source>
</evidence>
<comment type="similarity">
    <text evidence="10">Belongs to the peptidase S1 family. CLIP subfamily.</text>
</comment>
<dbReference type="InterPro" id="IPR043504">
    <property type="entry name" value="Peptidase_S1_PA_chymotrypsin"/>
</dbReference>
<dbReference type="InterPro" id="IPR001254">
    <property type="entry name" value="Trypsin_dom"/>
</dbReference>
<dbReference type="PANTHER" id="PTHR24257">
    <property type="entry name" value="CHYMOTRYPSIN-LIKE ELASTASE FAMILY MEMBER"/>
    <property type="match status" value="1"/>
</dbReference>
<evidence type="ECO:0000256" key="9">
    <source>
        <dbReference type="ARBA" id="ARBA00023157"/>
    </source>
</evidence>
<keyword evidence="15" id="KW-1185">Reference proteome</keyword>
<evidence type="ECO:0000256" key="2">
    <source>
        <dbReference type="ARBA" id="ARBA00004613"/>
    </source>
</evidence>
<comment type="subcellular location">
    <subcellularLocation>
        <location evidence="2">Secreted</location>
    </subcellularLocation>
</comment>
<dbReference type="Gene3D" id="2.40.10.10">
    <property type="entry name" value="Trypsin-like serine proteases"/>
    <property type="match status" value="2"/>
</dbReference>
<dbReference type="Proteomes" id="UP000261420">
    <property type="component" value="Unplaced"/>
</dbReference>
<evidence type="ECO:0000256" key="11">
    <source>
        <dbReference type="ARBA" id="ARBA00036864"/>
    </source>
</evidence>
<evidence type="ECO:0000256" key="10">
    <source>
        <dbReference type="ARBA" id="ARBA00024195"/>
    </source>
</evidence>
<dbReference type="InterPro" id="IPR009003">
    <property type="entry name" value="Peptidase_S1_PA"/>
</dbReference>
<dbReference type="PROSITE" id="PS00134">
    <property type="entry name" value="TRYPSIN_HIS"/>
    <property type="match status" value="1"/>
</dbReference>
<name>A0A3B4UY28_SERDU</name>
<dbReference type="GO" id="GO:0046872">
    <property type="term" value="F:metal ion binding"/>
    <property type="evidence" value="ECO:0007669"/>
    <property type="project" value="UniProtKB-KW"/>
</dbReference>
<evidence type="ECO:0000256" key="6">
    <source>
        <dbReference type="ARBA" id="ARBA00022801"/>
    </source>
</evidence>
<evidence type="ECO:0000313" key="14">
    <source>
        <dbReference type="Ensembl" id="ENSSDUP00000023192.1"/>
    </source>
</evidence>
<dbReference type="PROSITE" id="PS50240">
    <property type="entry name" value="TRYPSIN_DOM"/>
    <property type="match status" value="1"/>
</dbReference>
<evidence type="ECO:0000313" key="15">
    <source>
        <dbReference type="Proteomes" id="UP000261420"/>
    </source>
</evidence>
<evidence type="ECO:0000256" key="8">
    <source>
        <dbReference type="ARBA" id="ARBA00022837"/>
    </source>
</evidence>
<keyword evidence="5" id="KW-0479">Metal-binding</keyword>
<keyword evidence="7" id="KW-0720">Serine protease</keyword>
<feature type="domain" description="Peptidase S1" evidence="13">
    <location>
        <begin position="1"/>
        <end position="228"/>
    </location>
</feature>
<protein>
    <recommendedName>
        <fullName evidence="12">pancreatic elastase</fullName>
        <ecNumber evidence="12">3.4.21.36</ecNumber>
    </recommendedName>
</protein>
<dbReference type="GO" id="GO:0004252">
    <property type="term" value="F:serine-type endopeptidase activity"/>
    <property type="evidence" value="ECO:0007669"/>
    <property type="project" value="UniProtKB-EC"/>
</dbReference>
<dbReference type="PANTHER" id="PTHR24257:SF0">
    <property type="entry name" value="CHYMOTRYPSIN-LIKE ELASTASE FAMILY MEMBER 1"/>
    <property type="match status" value="1"/>
</dbReference>
<evidence type="ECO:0000259" key="13">
    <source>
        <dbReference type="PROSITE" id="PS50240"/>
    </source>
</evidence>
<dbReference type="FunFam" id="2.40.10.10:FF:000002">
    <property type="entry name" value="Transmembrane protease serine"/>
    <property type="match status" value="1"/>
</dbReference>
<dbReference type="STRING" id="41447.ENSSDUP00000023192"/>
<dbReference type="InterPro" id="IPR018114">
    <property type="entry name" value="TRYPSIN_HIS"/>
</dbReference>
<keyword evidence="3" id="KW-0964">Secreted</keyword>
<evidence type="ECO:0000256" key="1">
    <source>
        <dbReference type="ARBA" id="ARBA00001913"/>
    </source>
</evidence>
<reference evidence="14" key="2">
    <citation type="submission" date="2025-09" db="UniProtKB">
        <authorList>
            <consortium name="Ensembl"/>
        </authorList>
    </citation>
    <scope>IDENTIFICATION</scope>
</reference>
<dbReference type="GeneTree" id="ENSGT01030000234528"/>
<dbReference type="GO" id="GO:0006508">
    <property type="term" value="P:proteolysis"/>
    <property type="evidence" value="ECO:0007669"/>
    <property type="project" value="UniProtKB-KW"/>
</dbReference>
<reference evidence="14" key="1">
    <citation type="submission" date="2025-08" db="UniProtKB">
        <authorList>
            <consortium name="Ensembl"/>
        </authorList>
    </citation>
    <scope>IDENTIFICATION</scope>
</reference>
<comment type="cofactor">
    <cofactor evidence="1">
        <name>Ca(2+)</name>
        <dbReference type="ChEBI" id="CHEBI:29108"/>
    </cofactor>
</comment>
<dbReference type="PRINTS" id="PR00722">
    <property type="entry name" value="CHYMOTRYPSIN"/>
</dbReference>
<proteinExistence type="inferred from homology"/>
<sequence length="232" mass="25114">MKPKHLVSLQYFSDGSYHHFCGGTLISRGWVMTAAHCALSYSSSRAVLGALILHQNYWTEQHRNVIGVYVHPEWNSNSISSGNDIALLRLSSEISLTSYVSPVSLPPFGEILPHNNYCYITGYGRISTGGSMSARMRQAYLPSVDHQTCTSSGWWGSTVKTTMICAGGGAQSGCNGDFGGPLSCIVNSNWYVHGIASFVSGMGCNTPQKPTVFTRVSAYISWINSVSNANLL</sequence>
<evidence type="ECO:0000256" key="12">
    <source>
        <dbReference type="ARBA" id="ARBA00039015"/>
    </source>
</evidence>
<evidence type="ECO:0000256" key="7">
    <source>
        <dbReference type="ARBA" id="ARBA00022825"/>
    </source>
</evidence>
<evidence type="ECO:0000256" key="4">
    <source>
        <dbReference type="ARBA" id="ARBA00022670"/>
    </source>
</evidence>
<evidence type="ECO:0000256" key="3">
    <source>
        <dbReference type="ARBA" id="ARBA00022525"/>
    </source>
</evidence>
<keyword evidence="4" id="KW-0645">Protease</keyword>
<dbReference type="FunFam" id="2.40.10.10:FF:000122">
    <property type="entry name" value="Chymotrypsin-like elastase family member 1"/>
    <property type="match status" value="1"/>
</dbReference>
<organism evidence="14 15">
    <name type="scientific">Seriola dumerili</name>
    <name type="common">Greater amberjack</name>
    <name type="synonym">Caranx dumerili</name>
    <dbReference type="NCBI Taxonomy" id="41447"/>
    <lineage>
        <taxon>Eukaryota</taxon>
        <taxon>Metazoa</taxon>
        <taxon>Chordata</taxon>
        <taxon>Craniata</taxon>
        <taxon>Vertebrata</taxon>
        <taxon>Euteleostomi</taxon>
        <taxon>Actinopterygii</taxon>
        <taxon>Neopterygii</taxon>
        <taxon>Teleostei</taxon>
        <taxon>Neoteleostei</taxon>
        <taxon>Acanthomorphata</taxon>
        <taxon>Carangaria</taxon>
        <taxon>Carangiformes</taxon>
        <taxon>Carangidae</taxon>
        <taxon>Seriola</taxon>
    </lineage>
</organism>
<keyword evidence="9" id="KW-1015">Disulfide bond</keyword>
<dbReference type="GO" id="GO:0005615">
    <property type="term" value="C:extracellular space"/>
    <property type="evidence" value="ECO:0007669"/>
    <property type="project" value="TreeGrafter"/>
</dbReference>
<dbReference type="Ensembl" id="ENSSDUT00000023621.1">
    <property type="protein sequence ID" value="ENSSDUP00000023192.1"/>
    <property type="gene ID" value="ENSSDUG00000016861.1"/>
</dbReference>
<dbReference type="EC" id="3.4.21.36" evidence="12"/>
<dbReference type="OMA" id="VYVHPEW"/>
<dbReference type="SUPFAM" id="SSF50494">
    <property type="entry name" value="Trypsin-like serine proteases"/>
    <property type="match status" value="1"/>
</dbReference>
<dbReference type="InterPro" id="IPR050850">
    <property type="entry name" value="Peptidase_S1_Elastase_sf"/>
</dbReference>
<dbReference type="CDD" id="cd00190">
    <property type="entry name" value="Tryp_SPc"/>
    <property type="match status" value="1"/>
</dbReference>
<accession>A0A3B4UY28</accession>